<comment type="caution">
    <text evidence="1">The sequence shown here is derived from an EMBL/GenBank/DDBJ whole genome shotgun (WGS) entry which is preliminary data.</text>
</comment>
<name>A0A644YL31_9ZZZZ</name>
<dbReference type="AlphaFoldDB" id="A0A644YL31"/>
<dbReference type="EMBL" id="VSSQ01005407">
    <property type="protein sequence ID" value="MPM29029.1"/>
    <property type="molecule type" value="Genomic_DNA"/>
</dbReference>
<accession>A0A644YL31</accession>
<organism evidence="1">
    <name type="scientific">bioreactor metagenome</name>
    <dbReference type="NCBI Taxonomy" id="1076179"/>
    <lineage>
        <taxon>unclassified sequences</taxon>
        <taxon>metagenomes</taxon>
        <taxon>ecological metagenomes</taxon>
    </lineage>
</organism>
<evidence type="ECO:0008006" key="2">
    <source>
        <dbReference type="Google" id="ProtNLM"/>
    </source>
</evidence>
<protein>
    <recommendedName>
        <fullName evidence="2">Helix-turn-helix domain-containing protein</fullName>
    </recommendedName>
</protein>
<evidence type="ECO:0000313" key="1">
    <source>
        <dbReference type="EMBL" id="MPM29029.1"/>
    </source>
</evidence>
<proteinExistence type="predicted"/>
<gene>
    <name evidence="1" type="ORF">SDC9_75567</name>
</gene>
<sequence>MDLEKTIQDAVSSSIDTVLPGLMHGYIEKLTAKMEEVYSVRTYNLLEASRETGIGYKKLLTAVKRGFLPSMCDGKHYRITHIDLKKWMNSEKNLKIVRK</sequence>
<reference evidence="1" key="1">
    <citation type="submission" date="2019-08" db="EMBL/GenBank/DDBJ databases">
        <authorList>
            <person name="Kucharzyk K."/>
            <person name="Murdoch R.W."/>
            <person name="Higgins S."/>
            <person name="Loffler F."/>
        </authorList>
    </citation>
    <scope>NUCLEOTIDE SEQUENCE</scope>
</reference>